<dbReference type="SFLD" id="SFLDG01135">
    <property type="entry name" value="C1.5.6:_HAD__Beta-PGM__Phospha"/>
    <property type="match status" value="1"/>
</dbReference>
<dbReference type="GO" id="GO:0008967">
    <property type="term" value="F:phosphoglycolate phosphatase activity"/>
    <property type="evidence" value="ECO:0007669"/>
    <property type="project" value="UniProtKB-UniRule"/>
</dbReference>
<dbReference type="PANTHER" id="PTHR43434">
    <property type="entry name" value="PHOSPHOGLYCOLATE PHOSPHATASE"/>
    <property type="match status" value="1"/>
</dbReference>
<dbReference type="NCBIfam" id="TIGR01549">
    <property type="entry name" value="HAD-SF-IA-v1"/>
    <property type="match status" value="1"/>
</dbReference>
<dbReference type="SUPFAM" id="SSF56784">
    <property type="entry name" value="HAD-like"/>
    <property type="match status" value="1"/>
</dbReference>
<dbReference type="InterPro" id="IPR041492">
    <property type="entry name" value="HAD_2"/>
</dbReference>
<evidence type="ECO:0000256" key="9">
    <source>
        <dbReference type="ARBA" id="ARBA00023277"/>
    </source>
</evidence>
<comment type="catalytic activity">
    <reaction evidence="1 10">
        <text>2-phosphoglycolate + H2O = glycolate + phosphate</text>
        <dbReference type="Rhea" id="RHEA:14369"/>
        <dbReference type="ChEBI" id="CHEBI:15377"/>
        <dbReference type="ChEBI" id="CHEBI:29805"/>
        <dbReference type="ChEBI" id="CHEBI:43474"/>
        <dbReference type="ChEBI" id="CHEBI:58033"/>
        <dbReference type="EC" id="3.1.3.18"/>
    </reaction>
</comment>
<evidence type="ECO:0000313" key="12">
    <source>
        <dbReference type="Proteomes" id="UP001196509"/>
    </source>
</evidence>
<evidence type="ECO:0000256" key="8">
    <source>
        <dbReference type="ARBA" id="ARBA00022842"/>
    </source>
</evidence>
<comment type="function">
    <text evidence="10">Specifically catalyzes the dephosphorylation of 2-phosphoglycolate. Is involved in the dissimilation of the intracellular 2-phosphoglycolate formed during the DNA repair of 3'-phosphoglycolate ends, a major class of DNA lesions induced by oxidative stress.</text>
</comment>
<dbReference type="SFLD" id="SFLDG01129">
    <property type="entry name" value="C1.5:_HAD__Beta-PGM__Phosphata"/>
    <property type="match status" value="1"/>
</dbReference>
<feature type="active site" description="Nucleophile" evidence="10">
    <location>
        <position position="9"/>
    </location>
</feature>
<dbReference type="GO" id="GO:0046872">
    <property type="term" value="F:metal ion binding"/>
    <property type="evidence" value="ECO:0007669"/>
    <property type="project" value="UniProtKB-KW"/>
</dbReference>
<dbReference type="InterPro" id="IPR036412">
    <property type="entry name" value="HAD-like_sf"/>
</dbReference>
<comment type="pathway">
    <text evidence="3 10">Organic acid metabolism; glycolate biosynthesis; glycolate from 2-phosphoglycolate: step 1/1.</text>
</comment>
<dbReference type="GO" id="GO:0005975">
    <property type="term" value="P:carbohydrate metabolic process"/>
    <property type="evidence" value="ECO:0007669"/>
    <property type="project" value="InterPro"/>
</dbReference>
<dbReference type="PANTHER" id="PTHR43434:SF1">
    <property type="entry name" value="PHOSPHOGLYCOLATE PHOSPHATASE"/>
    <property type="match status" value="1"/>
</dbReference>
<feature type="binding site" evidence="10">
    <location>
        <position position="9"/>
    </location>
    <ligand>
        <name>Mg(2+)</name>
        <dbReference type="ChEBI" id="CHEBI:18420"/>
    </ligand>
</feature>
<feature type="binding site" evidence="10">
    <location>
        <position position="11"/>
    </location>
    <ligand>
        <name>Mg(2+)</name>
        <dbReference type="ChEBI" id="CHEBI:18420"/>
    </ligand>
</feature>
<keyword evidence="9 10" id="KW-0119">Carbohydrate metabolism</keyword>
<protein>
    <recommendedName>
        <fullName evidence="5 10">Phosphoglycolate phosphatase</fullName>
        <shortName evidence="10">PGP</shortName>
        <shortName evidence="10">PGPase</shortName>
        <ecNumber evidence="5 10">3.1.3.18</ecNumber>
    </recommendedName>
</protein>
<evidence type="ECO:0000256" key="7">
    <source>
        <dbReference type="ARBA" id="ARBA00022801"/>
    </source>
</evidence>
<dbReference type="PRINTS" id="PR00413">
    <property type="entry name" value="HADHALOGNASE"/>
</dbReference>
<dbReference type="Gene3D" id="3.40.50.1000">
    <property type="entry name" value="HAD superfamily/HAD-like"/>
    <property type="match status" value="1"/>
</dbReference>
<evidence type="ECO:0000256" key="4">
    <source>
        <dbReference type="ARBA" id="ARBA00006171"/>
    </source>
</evidence>
<dbReference type="RefSeq" id="WP_220227109.1">
    <property type="nucleotide sequence ID" value="NZ_JAICBX010000001.1"/>
</dbReference>
<comment type="caution">
    <text evidence="11">The sequence shown here is derived from an EMBL/GenBank/DDBJ whole genome shotgun (WGS) entry which is preliminary data.</text>
</comment>
<evidence type="ECO:0000313" key="11">
    <source>
        <dbReference type="EMBL" id="MBW8636424.1"/>
    </source>
</evidence>
<dbReference type="SFLD" id="SFLDS00003">
    <property type="entry name" value="Haloacid_Dehalogenase"/>
    <property type="match status" value="1"/>
</dbReference>
<proteinExistence type="inferred from homology"/>
<evidence type="ECO:0000256" key="10">
    <source>
        <dbReference type="HAMAP-Rule" id="MF_00495"/>
    </source>
</evidence>
<dbReference type="GO" id="GO:0046295">
    <property type="term" value="P:glycolate biosynthetic process"/>
    <property type="evidence" value="ECO:0007669"/>
    <property type="project" value="UniProtKB-UniRule"/>
</dbReference>
<comment type="cofactor">
    <cofactor evidence="2 10">
        <name>Mg(2+)</name>
        <dbReference type="ChEBI" id="CHEBI:18420"/>
    </cofactor>
</comment>
<dbReference type="GO" id="GO:0006281">
    <property type="term" value="P:DNA repair"/>
    <property type="evidence" value="ECO:0007669"/>
    <property type="project" value="TreeGrafter"/>
</dbReference>
<dbReference type="InterPro" id="IPR037512">
    <property type="entry name" value="PGPase_prok"/>
</dbReference>
<keyword evidence="12" id="KW-1185">Reference proteome</keyword>
<dbReference type="EC" id="3.1.3.18" evidence="5 10"/>
<evidence type="ECO:0000256" key="2">
    <source>
        <dbReference type="ARBA" id="ARBA00001946"/>
    </source>
</evidence>
<name>A0AAE2ZGZ2_9HYPH</name>
<dbReference type="AlphaFoldDB" id="A0AAE2ZGZ2"/>
<reference evidence="11" key="1">
    <citation type="submission" date="2021-08" db="EMBL/GenBank/DDBJ databases">
        <title>Hoeflea bacterium WL0058 sp. nov., isolated from the sediment.</title>
        <authorList>
            <person name="Wang L."/>
            <person name="Zhang D."/>
        </authorList>
    </citation>
    <scope>NUCLEOTIDE SEQUENCE</scope>
    <source>
        <strain evidence="11">WL0058</strain>
    </source>
</reference>
<evidence type="ECO:0000256" key="1">
    <source>
        <dbReference type="ARBA" id="ARBA00000830"/>
    </source>
</evidence>
<sequence length="228" mass="24986">MTQPLVIFDLDGTLIHTAPDLMASLNHAIEPVGVEPVHYDDMSFLVGRGARVMIQRALEMRERSVTAEEFETLFDRFLAFYAESMPGQSALYPGLDAAMSRLSDAGMPMAICTNKLEHLAVRLIERLGITSSFVTILGGDSIAVRKPDPEHILETIRRSGAEKAVMIGDSSNDIVAAREARVPSIAVTFGYTDIPVEQLGADHIIDHFNLLTPELINTLVDAADRKKP</sequence>
<evidence type="ECO:0000256" key="3">
    <source>
        <dbReference type="ARBA" id="ARBA00004818"/>
    </source>
</evidence>
<dbReference type="HAMAP" id="MF_00495">
    <property type="entry name" value="GPH_hydrolase_bact"/>
    <property type="match status" value="1"/>
</dbReference>
<keyword evidence="7 10" id="KW-0378">Hydrolase</keyword>
<comment type="similarity">
    <text evidence="4 10">Belongs to the HAD-like hydrolase superfamily. CbbY/CbbZ/Gph/YieH family.</text>
</comment>
<dbReference type="InterPro" id="IPR023214">
    <property type="entry name" value="HAD_sf"/>
</dbReference>
<dbReference type="InterPro" id="IPR006439">
    <property type="entry name" value="HAD-SF_hydro_IA"/>
</dbReference>
<feature type="binding site" evidence="10">
    <location>
        <position position="169"/>
    </location>
    <ligand>
        <name>Mg(2+)</name>
        <dbReference type="ChEBI" id="CHEBI:18420"/>
    </ligand>
</feature>
<organism evidence="11 12">
    <name type="scientific">Flavimaribacter sediminis</name>
    <dbReference type="NCBI Taxonomy" id="2865987"/>
    <lineage>
        <taxon>Bacteria</taxon>
        <taxon>Pseudomonadati</taxon>
        <taxon>Pseudomonadota</taxon>
        <taxon>Alphaproteobacteria</taxon>
        <taxon>Hyphomicrobiales</taxon>
        <taxon>Rhizobiaceae</taxon>
        <taxon>Flavimaribacter</taxon>
    </lineage>
</organism>
<gene>
    <name evidence="11" type="ORF">K1W69_04415</name>
</gene>
<dbReference type="EMBL" id="JAICBX010000001">
    <property type="protein sequence ID" value="MBW8636424.1"/>
    <property type="molecule type" value="Genomic_DNA"/>
</dbReference>
<dbReference type="Pfam" id="PF13419">
    <property type="entry name" value="HAD_2"/>
    <property type="match status" value="1"/>
</dbReference>
<keyword evidence="6 10" id="KW-0479">Metal-binding</keyword>
<dbReference type="Gene3D" id="1.10.150.240">
    <property type="entry name" value="Putative phosphatase, domain 2"/>
    <property type="match status" value="1"/>
</dbReference>
<dbReference type="Proteomes" id="UP001196509">
    <property type="component" value="Unassembled WGS sequence"/>
</dbReference>
<dbReference type="InterPro" id="IPR023198">
    <property type="entry name" value="PGP-like_dom2"/>
</dbReference>
<dbReference type="GO" id="GO:0005829">
    <property type="term" value="C:cytosol"/>
    <property type="evidence" value="ECO:0007669"/>
    <property type="project" value="TreeGrafter"/>
</dbReference>
<dbReference type="InterPro" id="IPR050155">
    <property type="entry name" value="HAD-like_hydrolase_sf"/>
</dbReference>
<accession>A0AAE2ZGZ2</accession>
<evidence type="ECO:0000256" key="5">
    <source>
        <dbReference type="ARBA" id="ARBA00013078"/>
    </source>
</evidence>
<evidence type="ECO:0000256" key="6">
    <source>
        <dbReference type="ARBA" id="ARBA00022723"/>
    </source>
</evidence>
<keyword evidence="8 10" id="KW-0460">Magnesium</keyword>